<accession>A0A1G2LD81</accession>
<protein>
    <submittedName>
        <fullName evidence="1">Uncharacterized protein</fullName>
    </submittedName>
</protein>
<organism evidence="1 2">
    <name type="scientific">Candidatus Sungbacteria bacterium RIFCSPLOWO2_01_FULL_60_25</name>
    <dbReference type="NCBI Taxonomy" id="1802281"/>
    <lineage>
        <taxon>Bacteria</taxon>
        <taxon>Candidatus Sungiibacteriota</taxon>
    </lineage>
</organism>
<dbReference type="EMBL" id="MHQT01000035">
    <property type="protein sequence ID" value="OHA08781.1"/>
    <property type="molecule type" value="Genomic_DNA"/>
</dbReference>
<evidence type="ECO:0000313" key="2">
    <source>
        <dbReference type="Proteomes" id="UP000178977"/>
    </source>
</evidence>
<gene>
    <name evidence="1" type="ORF">A3A44_01925</name>
</gene>
<evidence type="ECO:0000313" key="1">
    <source>
        <dbReference type="EMBL" id="OHA08781.1"/>
    </source>
</evidence>
<sequence>MNLLKLNQLISVDQKNKKSPKSNSVILGRGIAQSALSKKHEIGLPKLKKGLIAERPLITNQRRSLLLAKQWIEGLPSWNLRRVCNVQPVITSVAMTLVVWNLVLHSRVCLLTKHFKIQKKFLS</sequence>
<reference evidence="1 2" key="1">
    <citation type="journal article" date="2016" name="Nat. Commun.">
        <title>Thousands of microbial genomes shed light on interconnected biogeochemical processes in an aquifer system.</title>
        <authorList>
            <person name="Anantharaman K."/>
            <person name="Brown C.T."/>
            <person name="Hug L.A."/>
            <person name="Sharon I."/>
            <person name="Castelle C.J."/>
            <person name="Probst A.J."/>
            <person name="Thomas B.C."/>
            <person name="Singh A."/>
            <person name="Wilkins M.J."/>
            <person name="Karaoz U."/>
            <person name="Brodie E.L."/>
            <person name="Williams K.H."/>
            <person name="Hubbard S.S."/>
            <person name="Banfield J.F."/>
        </authorList>
    </citation>
    <scope>NUCLEOTIDE SEQUENCE [LARGE SCALE GENOMIC DNA]</scope>
</reference>
<proteinExistence type="predicted"/>
<comment type="caution">
    <text evidence="1">The sequence shown here is derived from an EMBL/GenBank/DDBJ whole genome shotgun (WGS) entry which is preliminary data.</text>
</comment>
<name>A0A1G2LD81_9BACT</name>
<dbReference type="AlphaFoldDB" id="A0A1G2LD81"/>
<dbReference type="STRING" id="1802281.A3A44_01925"/>
<dbReference type="Proteomes" id="UP000178977">
    <property type="component" value="Unassembled WGS sequence"/>
</dbReference>